<dbReference type="AlphaFoldDB" id="A0A0E0MEA6"/>
<dbReference type="EnsemblPlants" id="OPUNC11G07970.1">
    <property type="protein sequence ID" value="OPUNC11G07970.1"/>
    <property type="gene ID" value="OPUNC11G07970"/>
</dbReference>
<keyword evidence="3" id="KW-1185">Reference proteome</keyword>
<evidence type="ECO:0000313" key="2">
    <source>
        <dbReference type="EnsemblPlants" id="OPUNC11G07970.1"/>
    </source>
</evidence>
<feature type="compositionally biased region" description="Basic and acidic residues" evidence="1">
    <location>
        <begin position="60"/>
        <end position="69"/>
    </location>
</feature>
<evidence type="ECO:0000256" key="1">
    <source>
        <dbReference type="SAM" id="MobiDB-lite"/>
    </source>
</evidence>
<sequence>MDKTCRSEFLGSFTFKWPTDANVTNFKDFMGDICEKYPWGSKETPLKNYAYLENPSPHYEHVGVNDEKQYSVGTNDSSPKSDDSSLESDDSIAKMDNVPEVEGGDDLSITDSDDEGEFSTHYKVDYITNNLAECFNN</sequence>
<reference evidence="2" key="2">
    <citation type="submission" date="2018-05" db="EMBL/GenBank/DDBJ databases">
        <title>OpunRS2 (Oryza punctata Reference Sequence Version 2).</title>
        <authorList>
            <person name="Zhang J."/>
            <person name="Kudrna D."/>
            <person name="Lee S."/>
            <person name="Talag J."/>
            <person name="Welchert J."/>
            <person name="Wing R.A."/>
        </authorList>
    </citation>
    <scope>NUCLEOTIDE SEQUENCE [LARGE SCALE GENOMIC DNA]</scope>
</reference>
<evidence type="ECO:0008006" key="4">
    <source>
        <dbReference type="Google" id="ProtNLM"/>
    </source>
</evidence>
<feature type="region of interest" description="Disordered" evidence="1">
    <location>
        <begin position="60"/>
        <end position="116"/>
    </location>
</feature>
<evidence type="ECO:0000313" key="3">
    <source>
        <dbReference type="Proteomes" id="UP000026962"/>
    </source>
</evidence>
<protein>
    <recommendedName>
        <fullName evidence="4">Transposase MuDR plant domain-containing protein</fullName>
    </recommendedName>
</protein>
<accession>A0A0E0MEA6</accession>
<reference evidence="2" key="1">
    <citation type="submission" date="2015-04" db="UniProtKB">
        <authorList>
            <consortium name="EnsemblPlants"/>
        </authorList>
    </citation>
    <scope>IDENTIFICATION</scope>
</reference>
<dbReference type="STRING" id="4537.A0A0E0MEA6"/>
<dbReference type="Gramene" id="OPUNC11G07970.1">
    <property type="protein sequence ID" value="OPUNC11G07970.1"/>
    <property type="gene ID" value="OPUNC11G07970"/>
</dbReference>
<dbReference type="HOGENOM" id="CLU_1868436_0_0_1"/>
<organism evidence="2">
    <name type="scientific">Oryza punctata</name>
    <name type="common">Red rice</name>
    <dbReference type="NCBI Taxonomy" id="4537"/>
    <lineage>
        <taxon>Eukaryota</taxon>
        <taxon>Viridiplantae</taxon>
        <taxon>Streptophyta</taxon>
        <taxon>Embryophyta</taxon>
        <taxon>Tracheophyta</taxon>
        <taxon>Spermatophyta</taxon>
        <taxon>Magnoliopsida</taxon>
        <taxon>Liliopsida</taxon>
        <taxon>Poales</taxon>
        <taxon>Poaceae</taxon>
        <taxon>BOP clade</taxon>
        <taxon>Oryzoideae</taxon>
        <taxon>Oryzeae</taxon>
        <taxon>Oryzinae</taxon>
        <taxon>Oryza</taxon>
    </lineage>
</organism>
<dbReference type="Proteomes" id="UP000026962">
    <property type="component" value="Chromosome 11"/>
</dbReference>
<proteinExistence type="predicted"/>
<name>A0A0E0MEA6_ORYPU</name>